<comment type="caution">
    <text evidence="1">The sequence shown here is derived from an EMBL/GenBank/DDBJ whole genome shotgun (WGS) entry which is preliminary data.</text>
</comment>
<gene>
    <name evidence="1" type="ORF">AQI88_39525</name>
</gene>
<protein>
    <submittedName>
        <fullName evidence="1">Uncharacterized protein</fullName>
    </submittedName>
</protein>
<keyword evidence="2" id="KW-1185">Reference proteome</keyword>
<name>A0A124HB02_9ACTN</name>
<sequence>MRRSTNLATGVAAASVAALTGVIVTTGHDTDHAKPASRTTPAAAVAHVGDPDDAATWILPVQAYMPTSHQARTVAGSRDELMKACMTKAGFPHWRPSPDFPALGGTNDRDARYVDWSACMDGKGCPYAKPMDANDDGTWWRSDTAAAREKAVAVTDVRCRDKYHVERVWFDTEAGLPCTTSIT</sequence>
<evidence type="ECO:0000313" key="2">
    <source>
        <dbReference type="Proteomes" id="UP000054241"/>
    </source>
</evidence>
<dbReference type="STRING" id="67285.AQI88_39525"/>
<evidence type="ECO:0000313" key="1">
    <source>
        <dbReference type="EMBL" id="KUM89752.1"/>
    </source>
</evidence>
<dbReference type="RefSeq" id="WP_067010019.1">
    <property type="nucleotide sequence ID" value="NZ_BNDU01000008.1"/>
</dbReference>
<accession>A0A124HB02</accession>
<dbReference type="Proteomes" id="UP000054241">
    <property type="component" value="Unassembled WGS sequence"/>
</dbReference>
<reference evidence="1 2" key="1">
    <citation type="submission" date="2015-10" db="EMBL/GenBank/DDBJ databases">
        <title>Draft genome sequence of Streptomyces cellostaticus DSM 40189, type strain for the species Streptomyces cellostaticus.</title>
        <authorList>
            <person name="Ruckert C."/>
            <person name="Winkler A."/>
            <person name="Kalinowski J."/>
            <person name="Kampfer P."/>
            <person name="Glaeser S."/>
        </authorList>
    </citation>
    <scope>NUCLEOTIDE SEQUENCE [LARGE SCALE GENOMIC DNA]</scope>
    <source>
        <strain evidence="1 2">DSM 40189</strain>
    </source>
</reference>
<proteinExistence type="predicted"/>
<dbReference type="AlphaFoldDB" id="A0A124HB02"/>
<organism evidence="1 2">
    <name type="scientific">Streptomyces cellostaticus</name>
    <dbReference type="NCBI Taxonomy" id="67285"/>
    <lineage>
        <taxon>Bacteria</taxon>
        <taxon>Bacillati</taxon>
        <taxon>Actinomycetota</taxon>
        <taxon>Actinomycetes</taxon>
        <taxon>Kitasatosporales</taxon>
        <taxon>Streptomycetaceae</taxon>
        <taxon>Streptomyces</taxon>
    </lineage>
</organism>
<dbReference type="EMBL" id="LMWL01000090">
    <property type="protein sequence ID" value="KUM89752.1"/>
    <property type="molecule type" value="Genomic_DNA"/>
</dbReference>
<dbReference type="OrthoDB" id="4800194at2"/>